<sequence length="87" mass="10283">MVEENGKYFNGCLKNFKKMCSVIREQLDFLHLKITKMVCKMGVKGYENAVEKIKNITNNKVCKIKLEELKMYVLGRRLHFWDDFCTG</sequence>
<organism evidence="1">
    <name type="scientific">Pasiphaea japonica whispovirus</name>
    <dbReference type="NCBI Taxonomy" id="2984286"/>
    <lineage>
        <taxon>Viruses</taxon>
        <taxon>Viruses incertae sedis</taxon>
        <taxon>Naldaviricetes</taxon>
        <taxon>Nimaviridae</taxon>
        <taxon>Whispovirus</taxon>
    </lineage>
</organism>
<accession>A0A9C7BNI8</accession>
<protein>
    <submittedName>
        <fullName evidence="1">Wsv343-like protein</fullName>
    </submittedName>
</protein>
<reference evidence="1" key="1">
    <citation type="submission" date="2022-10" db="EMBL/GenBank/DDBJ databases">
        <title>Genome sequences of endogenous nimaviruses in decapod crustaceans.</title>
        <authorList>
            <person name="Kawato S."/>
            <person name="Nozaki R."/>
            <person name="Kondo H."/>
            <person name="Hirono I."/>
        </authorList>
    </citation>
    <scope>NUCLEOTIDE SEQUENCE</scope>
    <source>
        <strain evidence="1">Toyama2020</strain>
    </source>
</reference>
<proteinExistence type="predicted"/>
<name>A0A9C7BNI8_9VIRU</name>
<evidence type="ECO:0000313" key="1">
    <source>
        <dbReference type="EMBL" id="BDT63498.1"/>
    </source>
</evidence>
<dbReference type="EMBL" id="LC738885">
    <property type="protein sequence ID" value="BDT63498.1"/>
    <property type="molecule type" value="Genomic_DNA"/>
</dbReference>